<feature type="compositionally biased region" description="Acidic residues" evidence="1">
    <location>
        <begin position="1"/>
        <end position="19"/>
    </location>
</feature>
<protein>
    <submittedName>
        <fullName evidence="2">Uncharacterized protein</fullName>
    </submittedName>
</protein>
<feature type="region of interest" description="Disordered" evidence="1">
    <location>
        <begin position="1"/>
        <end position="24"/>
    </location>
</feature>
<reference evidence="2" key="1">
    <citation type="submission" date="2023-08" db="EMBL/GenBank/DDBJ databases">
        <authorList>
            <person name="Chen Y."/>
            <person name="Shah S."/>
            <person name="Dougan E. K."/>
            <person name="Thang M."/>
            <person name="Chan C."/>
        </authorList>
    </citation>
    <scope>NUCLEOTIDE SEQUENCE</scope>
</reference>
<evidence type="ECO:0000313" key="2">
    <source>
        <dbReference type="EMBL" id="CAJ1405008.1"/>
    </source>
</evidence>
<evidence type="ECO:0000256" key="1">
    <source>
        <dbReference type="SAM" id="MobiDB-lite"/>
    </source>
</evidence>
<sequence length="131" mass="13751">EEDAEEEPIEEDAVVEPEDSPGGISTLAAAAKAAARLAAEGGSLDSPGEGVEVEEAPEQFKFMRPRDAAELAMRGCKEAALGRARPNKVELGEGQSWRLQLGRLHSISEVGPEAGRGLATGSRRLGFGRIA</sequence>
<comment type="caution">
    <text evidence="2">The sequence shown here is derived from an EMBL/GenBank/DDBJ whole genome shotgun (WGS) entry which is preliminary data.</text>
</comment>
<accession>A0AA36NJQ9</accession>
<keyword evidence="3" id="KW-1185">Reference proteome</keyword>
<dbReference type="EMBL" id="CAUJNA010003565">
    <property type="protein sequence ID" value="CAJ1405008.1"/>
    <property type="molecule type" value="Genomic_DNA"/>
</dbReference>
<dbReference type="AlphaFoldDB" id="A0AA36NJQ9"/>
<evidence type="ECO:0000313" key="3">
    <source>
        <dbReference type="Proteomes" id="UP001178507"/>
    </source>
</evidence>
<organism evidence="2 3">
    <name type="scientific">Effrenium voratum</name>
    <dbReference type="NCBI Taxonomy" id="2562239"/>
    <lineage>
        <taxon>Eukaryota</taxon>
        <taxon>Sar</taxon>
        <taxon>Alveolata</taxon>
        <taxon>Dinophyceae</taxon>
        <taxon>Suessiales</taxon>
        <taxon>Symbiodiniaceae</taxon>
        <taxon>Effrenium</taxon>
    </lineage>
</organism>
<gene>
    <name evidence="2" type="ORF">EVOR1521_LOCUS27338</name>
</gene>
<feature type="non-terminal residue" evidence="2">
    <location>
        <position position="131"/>
    </location>
</feature>
<name>A0AA36NJQ9_9DINO</name>
<proteinExistence type="predicted"/>
<dbReference type="Proteomes" id="UP001178507">
    <property type="component" value="Unassembled WGS sequence"/>
</dbReference>